<proteinExistence type="predicted"/>
<evidence type="ECO:0000256" key="1">
    <source>
        <dbReference type="SAM" id="MobiDB-lite"/>
    </source>
</evidence>
<keyword evidence="2" id="KW-0472">Membrane</keyword>
<feature type="compositionally biased region" description="Low complexity" evidence="1">
    <location>
        <begin position="168"/>
        <end position="189"/>
    </location>
</feature>
<sequence>MPPVSSLVFVVILAVWAVYLVQHWVRRRDHLATARSVDRFSEAMRVLERRRSLPVPEADAPRSYAASPLRPARPGRPEVVVKHARTAHGATAVGPSPAQRRSRWAARLRASGLLAGWVAMAALTGLSMAGVLPRWAALLGVALCGLSVALVRWSVARQRSARRRARTAGRPAAPRRTAPARPAAVTVERPVADAGRPSQDGHEFTAQSVAATLRTTSRGRPARPAASATPELYDLHAVEASLVDAGARAAVAPAAPVPHGAEADQQAPAPAEDGTWHPVPVPPPTYTLKAKAYRPLPGTSTLPADGTEMALEEEFEDLPRIDRVG</sequence>
<dbReference type="Proteomes" id="UP000662111">
    <property type="component" value="Unassembled WGS sequence"/>
</dbReference>
<feature type="compositionally biased region" description="Low complexity" evidence="1">
    <location>
        <begin position="254"/>
        <end position="273"/>
    </location>
</feature>
<feature type="region of interest" description="Disordered" evidence="1">
    <location>
        <begin position="160"/>
        <end position="204"/>
    </location>
</feature>
<accession>A0ABQ2FEJ2</accession>
<feature type="region of interest" description="Disordered" evidence="1">
    <location>
        <begin position="254"/>
        <end position="283"/>
    </location>
</feature>
<dbReference type="RefSeq" id="WP_156875820.1">
    <property type="nucleotide sequence ID" value="NZ_BMLB01000007.1"/>
</dbReference>
<evidence type="ECO:0000313" key="3">
    <source>
        <dbReference type="EMBL" id="GGK81574.1"/>
    </source>
</evidence>
<feature type="region of interest" description="Disordered" evidence="1">
    <location>
        <begin position="288"/>
        <end position="307"/>
    </location>
</feature>
<keyword evidence="2" id="KW-0812">Transmembrane</keyword>
<reference evidence="4" key="1">
    <citation type="journal article" date="2019" name="Int. J. Syst. Evol. Microbiol.">
        <title>The Global Catalogue of Microorganisms (GCM) 10K type strain sequencing project: providing services to taxonomists for standard genome sequencing and annotation.</title>
        <authorList>
            <consortium name="The Broad Institute Genomics Platform"/>
            <consortium name="The Broad Institute Genome Sequencing Center for Infectious Disease"/>
            <person name="Wu L."/>
            <person name="Ma J."/>
        </authorList>
    </citation>
    <scope>NUCLEOTIDE SEQUENCE [LARGE SCALE GENOMIC DNA]</scope>
    <source>
        <strain evidence="4">CGMCC 1.5362</strain>
    </source>
</reference>
<dbReference type="EMBL" id="BMLB01000007">
    <property type="protein sequence ID" value="GGK81574.1"/>
    <property type="molecule type" value="Genomic_DNA"/>
</dbReference>
<comment type="caution">
    <text evidence="3">The sequence shown here is derived from an EMBL/GenBank/DDBJ whole genome shotgun (WGS) entry which is preliminary data.</text>
</comment>
<feature type="transmembrane region" description="Helical" evidence="2">
    <location>
        <begin position="135"/>
        <end position="155"/>
    </location>
</feature>
<evidence type="ECO:0000313" key="4">
    <source>
        <dbReference type="Proteomes" id="UP000662111"/>
    </source>
</evidence>
<feature type="transmembrane region" description="Helical" evidence="2">
    <location>
        <begin position="110"/>
        <end position="129"/>
    </location>
</feature>
<evidence type="ECO:0000256" key="2">
    <source>
        <dbReference type="SAM" id="Phobius"/>
    </source>
</evidence>
<feature type="transmembrane region" description="Helical" evidence="2">
    <location>
        <begin position="6"/>
        <end position="25"/>
    </location>
</feature>
<gene>
    <name evidence="3" type="ORF">GCM10011509_32540</name>
</gene>
<protein>
    <submittedName>
        <fullName evidence="3">Uncharacterized protein</fullName>
    </submittedName>
</protein>
<keyword evidence="4" id="KW-1185">Reference proteome</keyword>
<organism evidence="3 4">
    <name type="scientific">Ornithinimicrobium pekingense</name>
    <dbReference type="NCBI Taxonomy" id="384677"/>
    <lineage>
        <taxon>Bacteria</taxon>
        <taxon>Bacillati</taxon>
        <taxon>Actinomycetota</taxon>
        <taxon>Actinomycetes</taxon>
        <taxon>Micrococcales</taxon>
        <taxon>Ornithinimicrobiaceae</taxon>
        <taxon>Ornithinimicrobium</taxon>
    </lineage>
</organism>
<name>A0ABQ2FEJ2_9MICO</name>
<keyword evidence="2" id="KW-1133">Transmembrane helix</keyword>